<dbReference type="Pfam" id="PF01381">
    <property type="entry name" value="HTH_3"/>
    <property type="match status" value="1"/>
</dbReference>
<proteinExistence type="predicted"/>
<evidence type="ECO:0000313" key="2">
    <source>
        <dbReference type="EMBL" id="SEL01189.1"/>
    </source>
</evidence>
<dbReference type="SUPFAM" id="SSF47413">
    <property type="entry name" value="lambda repressor-like DNA-binding domains"/>
    <property type="match status" value="1"/>
</dbReference>
<dbReference type="OrthoDB" id="1122522at2"/>
<dbReference type="GO" id="GO:0003677">
    <property type="term" value="F:DNA binding"/>
    <property type="evidence" value="ECO:0007669"/>
    <property type="project" value="InterPro"/>
</dbReference>
<feature type="domain" description="HTH cro/C1-type" evidence="1">
    <location>
        <begin position="18"/>
        <end position="72"/>
    </location>
</feature>
<sequence length="121" mass="14495">MRILIQNPMKNKELLLLIKNQRRVKGLSQTDMAKRLNIVLKTYQNIESGITRLDIDRLMQIAQLIDLDLATVFQLNRENTIEPSNEKELYNRLITEKEYYIAKLENDIKFYQEILKENKHF</sequence>
<dbReference type="PROSITE" id="PS50943">
    <property type="entry name" value="HTH_CROC1"/>
    <property type="match status" value="1"/>
</dbReference>
<dbReference type="Gene3D" id="1.10.260.40">
    <property type="entry name" value="lambda repressor-like DNA-binding domains"/>
    <property type="match status" value="1"/>
</dbReference>
<dbReference type="InterPro" id="IPR001387">
    <property type="entry name" value="Cro/C1-type_HTH"/>
</dbReference>
<reference evidence="3" key="1">
    <citation type="submission" date="2016-10" db="EMBL/GenBank/DDBJ databases">
        <authorList>
            <person name="Varghese N."/>
            <person name="Submissions S."/>
        </authorList>
    </citation>
    <scope>NUCLEOTIDE SEQUENCE [LARGE SCALE GENOMIC DNA]</scope>
    <source>
        <strain evidence="3">DSM 18733</strain>
    </source>
</reference>
<dbReference type="InterPro" id="IPR010982">
    <property type="entry name" value="Lambda_DNA-bd_dom_sf"/>
</dbReference>
<evidence type="ECO:0000313" key="3">
    <source>
        <dbReference type="Proteomes" id="UP000199421"/>
    </source>
</evidence>
<protein>
    <submittedName>
        <fullName evidence="2">Helix-turn-helix domain-containing protein</fullName>
    </submittedName>
</protein>
<keyword evidence="3" id="KW-1185">Reference proteome</keyword>
<dbReference type="STRING" id="407022.SAMN05661044_01740"/>
<dbReference type="SMART" id="SM00530">
    <property type="entry name" value="HTH_XRE"/>
    <property type="match status" value="1"/>
</dbReference>
<evidence type="ECO:0000259" key="1">
    <source>
        <dbReference type="PROSITE" id="PS50943"/>
    </source>
</evidence>
<dbReference type="AlphaFoldDB" id="A0A1H7LQN4"/>
<dbReference type="EMBL" id="FOAF01000001">
    <property type="protein sequence ID" value="SEL01189.1"/>
    <property type="molecule type" value="Genomic_DNA"/>
</dbReference>
<dbReference type="Proteomes" id="UP000199421">
    <property type="component" value="Unassembled WGS sequence"/>
</dbReference>
<organism evidence="2 3">
    <name type="scientific">Olivibacter domesticus</name>
    <name type="common">Pseudosphingobacterium domesticum</name>
    <dbReference type="NCBI Taxonomy" id="407022"/>
    <lineage>
        <taxon>Bacteria</taxon>
        <taxon>Pseudomonadati</taxon>
        <taxon>Bacteroidota</taxon>
        <taxon>Sphingobacteriia</taxon>
        <taxon>Sphingobacteriales</taxon>
        <taxon>Sphingobacteriaceae</taxon>
        <taxon>Olivibacter</taxon>
    </lineage>
</organism>
<name>A0A1H7LQN4_OLID1</name>
<accession>A0A1H7LQN4</accession>
<gene>
    <name evidence="2" type="ORF">SAMN05661044_01740</name>
</gene>
<dbReference type="CDD" id="cd00093">
    <property type="entry name" value="HTH_XRE"/>
    <property type="match status" value="1"/>
</dbReference>